<organism evidence="1 2">
    <name type="scientific">Trifolium pratense</name>
    <name type="common">Red clover</name>
    <dbReference type="NCBI Taxonomy" id="57577"/>
    <lineage>
        <taxon>Eukaryota</taxon>
        <taxon>Viridiplantae</taxon>
        <taxon>Streptophyta</taxon>
        <taxon>Embryophyta</taxon>
        <taxon>Tracheophyta</taxon>
        <taxon>Spermatophyta</taxon>
        <taxon>Magnoliopsida</taxon>
        <taxon>eudicotyledons</taxon>
        <taxon>Gunneridae</taxon>
        <taxon>Pentapetalae</taxon>
        <taxon>rosids</taxon>
        <taxon>fabids</taxon>
        <taxon>Fabales</taxon>
        <taxon>Fabaceae</taxon>
        <taxon>Papilionoideae</taxon>
        <taxon>50 kb inversion clade</taxon>
        <taxon>NPAAA clade</taxon>
        <taxon>Hologalegina</taxon>
        <taxon>IRL clade</taxon>
        <taxon>Trifolieae</taxon>
        <taxon>Trifolium</taxon>
    </lineage>
</organism>
<keyword evidence="2" id="KW-1185">Reference proteome</keyword>
<name>A0ACB0L437_TRIPR</name>
<accession>A0ACB0L437</accession>
<evidence type="ECO:0000313" key="2">
    <source>
        <dbReference type="Proteomes" id="UP001177021"/>
    </source>
</evidence>
<reference evidence="1" key="1">
    <citation type="submission" date="2023-10" db="EMBL/GenBank/DDBJ databases">
        <authorList>
            <person name="Rodriguez Cubillos JULIANA M."/>
            <person name="De Vega J."/>
        </authorList>
    </citation>
    <scope>NUCLEOTIDE SEQUENCE</scope>
</reference>
<gene>
    <name evidence="1" type="ORF">MILVUS5_LOCUS28775</name>
</gene>
<evidence type="ECO:0000313" key="1">
    <source>
        <dbReference type="EMBL" id="CAJ2663325.1"/>
    </source>
</evidence>
<comment type="caution">
    <text evidence="1">The sequence shown here is derived from an EMBL/GenBank/DDBJ whole genome shotgun (WGS) entry which is preliminary data.</text>
</comment>
<dbReference type="Proteomes" id="UP001177021">
    <property type="component" value="Unassembled WGS sequence"/>
</dbReference>
<sequence>MNNFSMLPPDIILTHILPRLDGETLTALSAVSSEFFHMICKDNNSRLWVNVCISTWPSLLSHTWVGFHGMIISDFPGGCRSFFSDAFPSLHHRNNPPPPPPPPKFPSVADFAYVFDVFLQGERERELLCANIGSQSIKIGTCGATRSFRFVDSCDLWNILNFIPVKKDGCEEYLKEKLRFSCVLISSLYSEISSRSTIKHAGSLFRPCCKPVSVTTNNGSVVAVYETLLPMAGVWEYFTEMVKCEVKVKCEWKNEEEDKFYVRRIKIRMEDMDGIVVNENQAAIILMNAIENGERRGRGRGNEFHLGCTHVYGPSLCVAANKRKVETSKRDPQAMLITKLRRLWKI</sequence>
<protein>
    <submittedName>
        <fullName evidence="1">Uncharacterized protein</fullName>
    </submittedName>
</protein>
<proteinExistence type="predicted"/>
<dbReference type="EMBL" id="CASHSV030000409">
    <property type="protein sequence ID" value="CAJ2663325.1"/>
    <property type="molecule type" value="Genomic_DNA"/>
</dbReference>